<dbReference type="GeneID" id="1485769"/>
<proteinExistence type="predicted"/>
<organism evidence="1 2">
    <name type="scientific">Adoxophyes honmai nucleopolyhedrovirus</name>
    <dbReference type="NCBI Taxonomy" id="224399"/>
    <lineage>
        <taxon>Viruses</taxon>
        <taxon>Viruses incertae sedis</taxon>
        <taxon>Naldaviricetes</taxon>
        <taxon>Lefavirales</taxon>
        <taxon>Baculoviridae</taxon>
        <taxon>Alphabaculovirus</taxon>
        <taxon>Alphabaculovirus adhonmai</taxon>
    </lineage>
</organism>
<dbReference type="EMBL" id="AP006270">
    <property type="protein sequence ID" value="BAC67354.1"/>
    <property type="molecule type" value="Genomic_DNA"/>
</dbReference>
<keyword evidence="2" id="KW-1185">Reference proteome</keyword>
<dbReference type="Proteomes" id="UP000232720">
    <property type="component" value="Genome"/>
</dbReference>
<dbReference type="OrthoDB" id="24616at10239"/>
<evidence type="ECO:0000313" key="2">
    <source>
        <dbReference type="Proteomes" id="UP000232720"/>
    </source>
</evidence>
<sequence length="95" mass="11207">MNYSTVALVLLMAYLWHSNSLMKEINYIKEILDALYKIVESKLHTLLHEVEAMRNETFLYLVQLHNITLYTMSVVKNNSLKIDSLHDKLDRLIIK</sequence>
<reference evidence="1 2" key="1">
    <citation type="journal article" date="2003" name="Virology">
        <title>Genome sequence and organization of a nucleopolyhedrovirus isolated from the smaller tea tortrix, Adoxophyes honmai.</title>
        <authorList>
            <person name="Nakai M."/>
            <person name="Goto C."/>
            <person name="Kang W."/>
            <person name="Shikata M."/>
            <person name="Luque T."/>
            <person name="Kunimi Y."/>
        </authorList>
    </citation>
    <scope>NUCLEOTIDE SEQUENCE [LARGE SCALE GENOMIC DNA]</scope>
    <source>
        <strain evidence="1 2">ADN001</strain>
    </source>
</reference>
<evidence type="ECO:0000313" key="1">
    <source>
        <dbReference type="EMBL" id="BAC67354.1"/>
    </source>
</evidence>
<dbReference type="RefSeq" id="NP_818750.1">
    <property type="nucleotide sequence ID" value="NC_004690.1"/>
</dbReference>
<organismHost>
    <name type="scientific">Adoxophyes honmai</name>
    <name type="common">Smaller tea tortrix moth</name>
    <dbReference type="NCBI Taxonomy" id="85585"/>
</organismHost>
<protein>
    <submittedName>
        <fullName evidence="1">GP16</fullName>
    </submittedName>
</protein>
<accession>Q80LJ3</accession>
<name>Q80LJ3_NPVAH</name>
<dbReference type="KEGG" id="vg:1485769"/>